<dbReference type="InterPro" id="IPR041500">
    <property type="entry name" value="RecC_C"/>
</dbReference>
<dbReference type="RefSeq" id="WP_243321566.1">
    <property type="nucleotide sequence ID" value="NZ_JALGCL010000003.1"/>
</dbReference>
<comment type="similarity">
    <text evidence="10">Belongs to the RecC family.</text>
</comment>
<dbReference type="PANTHER" id="PTHR30591:SF1">
    <property type="entry name" value="RECBCD ENZYME SUBUNIT RECC"/>
    <property type="match status" value="1"/>
</dbReference>
<accession>A0ABT0A5L3</accession>
<comment type="subunit">
    <text evidence="10">Heterotrimer of RecB, RecC and RecD. All subunits contribute to DNA-binding.</text>
</comment>
<evidence type="ECO:0000256" key="7">
    <source>
        <dbReference type="ARBA" id="ARBA00022840"/>
    </source>
</evidence>
<dbReference type="InterPro" id="IPR011335">
    <property type="entry name" value="Restrct_endonuc-II-like"/>
</dbReference>
<dbReference type="PANTHER" id="PTHR30591">
    <property type="entry name" value="RECBCD ENZYME SUBUNIT RECC"/>
    <property type="match status" value="1"/>
</dbReference>
<comment type="caution">
    <text evidence="12">The sequence shown here is derived from an EMBL/GenBank/DDBJ whole genome shotgun (WGS) entry which is preliminary data.</text>
</comment>
<keyword evidence="8 10" id="KW-0238">DNA-binding</keyword>
<dbReference type="Pfam" id="PF17946">
    <property type="entry name" value="RecC_C"/>
    <property type="match status" value="1"/>
</dbReference>
<dbReference type="HAMAP" id="MF_01486">
    <property type="entry name" value="RecC"/>
    <property type="match status" value="1"/>
</dbReference>
<dbReference type="EMBL" id="JALGCL010000003">
    <property type="protein sequence ID" value="MCJ0826262.1"/>
    <property type="molecule type" value="Genomic_DNA"/>
</dbReference>
<dbReference type="SUPFAM" id="SSF52540">
    <property type="entry name" value="P-loop containing nucleoside triphosphate hydrolases"/>
    <property type="match status" value="2"/>
</dbReference>
<dbReference type="Gene3D" id="3.40.50.10930">
    <property type="match status" value="1"/>
</dbReference>
<evidence type="ECO:0000256" key="1">
    <source>
        <dbReference type="ARBA" id="ARBA00022722"/>
    </source>
</evidence>
<dbReference type="InterPro" id="IPR006697">
    <property type="entry name" value="RecC"/>
</dbReference>
<keyword evidence="5 10" id="KW-0347">Helicase</keyword>
<sequence length="1154" mass="124647">MPSAPDFRLYHSNSLEVLAGLLADALRRPAPGQPLLAPDTILIPQVAMRRWLQATMAERHGIAANLEFLTPGEFVGRALAANPEPGANEAGEVLDAAGLHWQLYAALLDTGLRARPAMAQLAGYLDGDGGTGPADGGLKAWTLAGELAGVFEKYQAWRRDWLLRWEGGADPDDPQAILWRAVAAGRDHRARRIQDYLARFGGEAGTDASRALPAGLPPRLFAFATLNVSPDVLRVMATQARVGTLHFYLPTPTKEYWGDLQSLGARLRAGADPFDGAPSGTGDAENPLLRDWGAAGRDFMALLGSYEVVHPSGEIAAYADPEAAPGTSLADGGLRDSLLRRMQGDLFHRRATPSGALRADVDVRDPSLQFHACHTRLRELQVLHDRLRALLEDKRFDPPLQPREIAVLAPDIDPYVPYLDAVFGGGGRGDAGVRQAIPWAIADASPLVGEPLAAVFLRLLALPVSRFGLEEVLDLLASPPLAEAAGLDGAAFERLHAWLHAAGARWGIDAAHRARLGAPEDDAYTWQFALDRLLLGHATDADALVEGDATRVAPWTELEGSALDALDVLLRLLRVLARHQRLLGEAMPPSAWRERLLGLLRSVLPRPRMGGSGERAYERLCKLIDAFAEDAARAGYTAPVPGEVVRAHFAAVLGEADTRAPLLTGGVSFARMVPMRLLPFRVICLLGMNDGDFPRRDPAAGLNRLTAELGTERRRHGDRSTRDDDRYLFLQLFSSAQDVFHVSWIGADPRDGSAREPSAVVSELLAAAAAYHAPADADALVLRHALQPFSPAAFGSGDPRHFSYDARWHPAAGQLSGARTTLAPWMRAGTSLPPPVDIETELSLDELRRFLLAPAEQFLRQRLGLRLPEVEAAGEDIEPLRAPGGGLERHRLQHAVFEALLSGERRDALLERLRAQALLPSGALGARALADVLDEVAPYAEHFARWRGDATLSDALPLETTIDGVRVHGRLGGAWSAGFARVRFGEPNGPSVLRNGLDWLLACAAGESRPMFEFHAEKGGNLGPHERNRIDPAQARDALRTLLALRASGLREPLAFAPRSGWKYYSAASAERGIEEARKQWQGSARTWGEGTGSACELALRARDPFADRDALRAFVANTITVFSAVASGIAIAPELDEDAIANATLARDEDEGE</sequence>
<evidence type="ECO:0000256" key="5">
    <source>
        <dbReference type="ARBA" id="ARBA00022806"/>
    </source>
</evidence>
<name>A0ABT0A5L3_9GAMM</name>
<gene>
    <name evidence="10 12" type="primary">recC</name>
    <name evidence="12" type="ORF">MQC88_09925</name>
</gene>
<keyword evidence="9 10" id="KW-0234">DNA repair</keyword>
<evidence type="ECO:0000313" key="12">
    <source>
        <dbReference type="EMBL" id="MCJ0826262.1"/>
    </source>
</evidence>
<dbReference type="Pfam" id="PF04257">
    <property type="entry name" value="Exonuc_V_gamma"/>
    <property type="match status" value="1"/>
</dbReference>
<dbReference type="InterPro" id="IPR027417">
    <property type="entry name" value="P-loop_NTPase"/>
</dbReference>
<dbReference type="NCBIfam" id="TIGR01450">
    <property type="entry name" value="recC"/>
    <property type="match status" value="1"/>
</dbReference>
<protein>
    <recommendedName>
        <fullName evidence="10">RecBCD enzyme subunit RecC</fullName>
    </recommendedName>
    <alternativeName>
        <fullName evidence="10">Exonuclease V subunit RecC</fullName>
        <shortName evidence="10">ExoV subunit RecC</shortName>
    </alternativeName>
    <alternativeName>
        <fullName evidence="10">Helicase/nuclease RecBCD subunit RecC</fullName>
    </alternativeName>
</protein>
<evidence type="ECO:0000256" key="6">
    <source>
        <dbReference type="ARBA" id="ARBA00022839"/>
    </source>
</evidence>
<keyword evidence="7 10" id="KW-0067">ATP-binding</keyword>
<proteinExistence type="inferred from homology"/>
<comment type="function">
    <text evidence="10">A helicase/nuclease that prepares dsDNA breaks (DSB) for recombinational DNA repair. Binds to DSBs and unwinds DNA via a highly rapid and processive ATP-dependent bidirectional helicase activity. Unwinds dsDNA until it encounters a Chi (crossover hotspot instigator) sequence from the 3' direction. Cuts ssDNA a few nucleotides 3' to the Chi site. The properties and activities of the enzyme are changed at Chi. The Chi-altered holoenzyme produces a long 3'-ssDNA overhang and facilitates RecA-binding to the ssDNA for homologous DNA recombination and repair. Holoenzyme degrades any linearized DNA that is unable to undergo homologous recombination. In the holoenzyme this subunit recognizes the wild-type Chi sequence, and when added to isolated RecB increases its ATP-dependent helicase processivity.</text>
</comment>
<evidence type="ECO:0000256" key="2">
    <source>
        <dbReference type="ARBA" id="ARBA00022741"/>
    </source>
</evidence>
<dbReference type="PIRSF" id="PIRSF000980">
    <property type="entry name" value="RecC"/>
    <property type="match status" value="1"/>
</dbReference>
<keyword evidence="2 10" id="KW-0547">Nucleotide-binding</keyword>
<evidence type="ECO:0000256" key="4">
    <source>
        <dbReference type="ARBA" id="ARBA00022801"/>
    </source>
</evidence>
<evidence type="ECO:0000256" key="10">
    <source>
        <dbReference type="HAMAP-Rule" id="MF_01486"/>
    </source>
</evidence>
<dbReference type="GO" id="GO:0008854">
    <property type="term" value="F:exodeoxyribonuclease V activity"/>
    <property type="evidence" value="ECO:0007669"/>
    <property type="project" value="UniProtKB-EC"/>
</dbReference>
<evidence type="ECO:0000259" key="11">
    <source>
        <dbReference type="Pfam" id="PF17946"/>
    </source>
</evidence>
<evidence type="ECO:0000313" key="13">
    <source>
        <dbReference type="Proteomes" id="UP001165423"/>
    </source>
</evidence>
<dbReference type="InterPro" id="IPR013986">
    <property type="entry name" value="DExx_box_DNA_helicase_dom_sf"/>
</dbReference>
<feature type="domain" description="RecC C-terminal" evidence="11">
    <location>
        <begin position="840"/>
        <end position="1068"/>
    </location>
</feature>
<dbReference type="SUPFAM" id="SSF52980">
    <property type="entry name" value="Restriction endonuclease-like"/>
    <property type="match status" value="1"/>
</dbReference>
<keyword evidence="4 10" id="KW-0378">Hydrolase</keyword>
<keyword evidence="3 10" id="KW-0227">DNA damage</keyword>
<keyword evidence="1 10" id="KW-0540">Nuclease</keyword>
<keyword evidence="13" id="KW-1185">Reference proteome</keyword>
<comment type="miscellaneous">
    <text evidence="10">In the RecBCD complex, RecB has a slow 3'-5' helicase, an exonuclease activity and loads RecA onto ssDNA, RecD has a fast 5'-3' helicase activity, while RecC stimulates the ATPase and processivity of the RecB helicase and contributes to recognition of the Chi site.</text>
</comment>
<dbReference type="Gene3D" id="1.10.10.990">
    <property type="match status" value="1"/>
</dbReference>
<dbReference type="Proteomes" id="UP001165423">
    <property type="component" value="Unassembled WGS sequence"/>
</dbReference>
<dbReference type="Gene3D" id="1.10.10.160">
    <property type="match status" value="1"/>
</dbReference>
<organism evidence="12 13">
    <name type="scientific">Cognatiluteimonas sedimenti</name>
    <dbReference type="NCBI Taxonomy" id="2927791"/>
    <lineage>
        <taxon>Bacteria</taxon>
        <taxon>Pseudomonadati</taxon>
        <taxon>Pseudomonadota</taxon>
        <taxon>Gammaproteobacteria</taxon>
        <taxon>Lysobacterales</taxon>
        <taxon>Lysobacteraceae</taxon>
        <taxon>Cognatiluteimonas</taxon>
    </lineage>
</organism>
<dbReference type="Gene3D" id="3.40.50.300">
    <property type="entry name" value="P-loop containing nucleotide triphosphate hydrolases"/>
    <property type="match status" value="2"/>
</dbReference>
<evidence type="ECO:0000256" key="8">
    <source>
        <dbReference type="ARBA" id="ARBA00023125"/>
    </source>
</evidence>
<evidence type="ECO:0000256" key="3">
    <source>
        <dbReference type="ARBA" id="ARBA00022763"/>
    </source>
</evidence>
<reference evidence="12 13" key="1">
    <citation type="submission" date="2022-03" db="EMBL/GenBank/DDBJ databases">
        <title>Luteimonas soily sp. nov., a novel bacterium isolated from the soil.</title>
        <authorList>
            <person name="Zhang X."/>
        </authorList>
    </citation>
    <scope>NUCLEOTIDE SEQUENCE [LARGE SCALE GENOMIC DNA]</scope>
    <source>
        <strain evidence="12 13">50</strain>
    </source>
</reference>
<keyword evidence="6 10" id="KW-0269">Exonuclease</keyword>
<evidence type="ECO:0000256" key="9">
    <source>
        <dbReference type="ARBA" id="ARBA00023204"/>
    </source>
</evidence>